<name>A0AAV8QX24_ENSVE</name>
<reference evidence="1 2" key="1">
    <citation type="submission" date="2022-12" db="EMBL/GenBank/DDBJ databases">
        <title>Chromosome-scale assembly of the Ensete ventricosum genome.</title>
        <authorList>
            <person name="Dussert Y."/>
            <person name="Stocks J."/>
            <person name="Wendawek A."/>
            <person name="Woldeyes F."/>
            <person name="Nichols R.A."/>
            <person name="Borrell J.S."/>
        </authorList>
    </citation>
    <scope>NUCLEOTIDE SEQUENCE [LARGE SCALE GENOMIC DNA]</scope>
    <source>
        <strain evidence="2">cv. Maze</strain>
        <tissue evidence="1">Seeds</tissue>
    </source>
</reference>
<keyword evidence="2" id="KW-1185">Reference proteome</keyword>
<protein>
    <submittedName>
        <fullName evidence="1">Uncharacterized protein</fullName>
    </submittedName>
</protein>
<organism evidence="1 2">
    <name type="scientific">Ensete ventricosum</name>
    <name type="common">Abyssinian banana</name>
    <name type="synonym">Musa ensete</name>
    <dbReference type="NCBI Taxonomy" id="4639"/>
    <lineage>
        <taxon>Eukaryota</taxon>
        <taxon>Viridiplantae</taxon>
        <taxon>Streptophyta</taxon>
        <taxon>Embryophyta</taxon>
        <taxon>Tracheophyta</taxon>
        <taxon>Spermatophyta</taxon>
        <taxon>Magnoliopsida</taxon>
        <taxon>Liliopsida</taxon>
        <taxon>Zingiberales</taxon>
        <taxon>Musaceae</taxon>
        <taxon>Ensete</taxon>
    </lineage>
</organism>
<comment type="caution">
    <text evidence="1">The sequence shown here is derived from an EMBL/GenBank/DDBJ whole genome shotgun (WGS) entry which is preliminary data.</text>
</comment>
<evidence type="ECO:0000313" key="1">
    <source>
        <dbReference type="EMBL" id="KAJ8492397.1"/>
    </source>
</evidence>
<dbReference type="AlphaFoldDB" id="A0AAV8QX24"/>
<gene>
    <name evidence="1" type="ORF">OPV22_014118</name>
</gene>
<evidence type="ECO:0000313" key="2">
    <source>
        <dbReference type="Proteomes" id="UP001222027"/>
    </source>
</evidence>
<sequence>MTPAGVLHLPSATGGWPSISVIFLKLTHAASQQGMTPSPRSLQNKRLVRWSLSLSLCIFSAAVKLVKDAAEQTSLKDIHSNINGTFESNHLRYPVRVGWAFEFF</sequence>
<accession>A0AAV8QX24</accession>
<dbReference type="Proteomes" id="UP001222027">
    <property type="component" value="Unassembled WGS sequence"/>
</dbReference>
<proteinExistence type="predicted"/>
<dbReference type="EMBL" id="JAQQAF010000004">
    <property type="protein sequence ID" value="KAJ8492397.1"/>
    <property type="molecule type" value="Genomic_DNA"/>
</dbReference>